<keyword evidence="4" id="KW-0378">Hydrolase</keyword>
<dbReference type="InterPro" id="IPR036928">
    <property type="entry name" value="AS_sf"/>
</dbReference>
<comment type="similarity">
    <text evidence="2">Belongs to the amidase family.</text>
</comment>
<evidence type="ECO:0000256" key="6">
    <source>
        <dbReference type="PIRSR" id="PIRSR001221-2"/>
    </source>
</evidence>
<evidence type="ECO:0000313" key="9">
    <source>
        <dbReference type="Proteomes" id="UP000248423"/>
    </source>
</evidence>
<feature type="domain" description="Amidase" evidence="7">
    <location>
        <begin position="79"/>
        <end position="544"/>
    </location>
</feature>
<dbReference type="Gene3D" id="3.90.1300.10">
    <property type="entry name" value="Amidase signature (AS) domain"/>
    <property type="match status" value="1"/>
</dbReference>
<dbReference type="PANTHER" id="PTHR46072">
    <property type="entry name" value="AMIDASE-RELATED-RELATED"/>
    <property type="match status" value="1"/>
</dbReference>
<dbReference type="STRING" id="1448318.A0A319EII7"/>
<feature type="active site" description="Acyl-ester intermediate" evidence="5">
    <location>
        <position position="243"/>
    </location>
</feature>
<dbReference type="PANTHER" id="PTHR46072:SF7">
    <property type="entry name" value="AMIDASE"/>
    <property type="match status" value="1"/>
</dbReference>
<dbReference type="SUPFAM" id="SSF75304">
    <property type="entry name" value="Amidase signature (AS) enzymes"/>
    <property type="match status" value="1"/>
</dbReference>
<sequence>MDRPQATWHSVAAGKRQAILEAIPPRWILQEQIPPAEKQPNVTDGYVQQFLTPREIQITEADAVTITQHTTTGSWSALEVTEAFCHRAAIAHQLVNCLLEIFFDEALRSARALDEYYAKHGKPLGPLHGLPVSLKDQFHVQGMETTIGYVGWIGTFEGRKLDRDERTHESELVRELRNLGAVLFCKTSVPTTLMAGETMNNIIGYTWNPKNRHLSAGGSSGGEGALIALHGSPAGFGTDIGGSIRVPSAFNGIYGLRPSAGRMPYEGAANTMDGQNTILSVVGPMATTAPSLKLLFKSVLQQEPWYYDPLVIELPWRDEVELKIGRSLPNLTFAIMHHDGTVQPHPPIRRALAWMDKLLVNQGHKVIEWKPPSHQTSQEIATQVFHSDGGMDIKKHLALSGEEQLPECFLLPSDHAVAAEVADLNVRKREYQKQYMDYWNSTSAATGTGRPVDAFICPACPSVAVRPGHFRYGAYTTFVNVLDYSSAVFPVTAADRIVDKENKLDGFLGEMDKKIQQDYDCNLIHGAPVGLQIVGRRLEEEKVLTILEYFGRLLNESGSESSVVIQEGDTVPSS</sequence>
<dbReference type="EC" id="3.5.1.4" evidence="3"/>
<gene>
    <name evidence="8" type="ORF">BO78DRAFT_404242</name>
</gene>
<evidence type="ECO:0000313" key="8">
    <source>
        <dbReference type="EMBL" id="PYI10112.1"/>
    </source>
</evidence>
<dbReference type="OrthoDB" id="6428749at2759"/>
<evidence type="ECO:0000256" key="1">
    <source>
        <dbReference type="ARBA" id="ARBA00001311"/>
    </source>
</evidence>
<organism evidence="8 9">
    <name type="scientific">Aspergillus sclerotiicarbonarius (strain CBS 121057 / IBT 28362)</name>
    <dbReference type="NCBI Taxonomy" id="1448318"/>
    <lineage>
        <taxon>Eukaryota</taxon>
        <taxon>Fungi</taxon>
        <taxon>Dikarya</taxon>
        <taxon>Ascomycota</taxon>
        <taxon>Pezizomycotina</taxon>
        <taxon>Eurotiomycetes</taxon>
        <taxon>Eurotiomycetidae</taxon>
        <taxon>Eurotiales</taxon>
        <taxon>Aspergillaceae</taxon>
        <taxon>Aspergillus</taxon>
        <taxon>Aspergillus subgen. Circumdati</taxon>
    </lineage>
</organism>
<dbReference type="VEuPathDB" id="FungiDB:BO78DRAFT_404242"/>
<dbReference type="EMBL" id="KZ826323">
    <property type="protein sequence ID" value="PYI10112.1"/>
    <property type="molecule type" value="Genomic_DNA"/>
</dbReference>
<comment type="catalytic activity">
    <reaction evidence="1">
        <text>a monocarboxylic acid amide + H2O = a monocarboxylate + NH4(+)</text>
        <dbReference type="Rhea" id="RHEA:12020"/>
        <dbReference type="ChEBI" id="CHEBI:15377"/>
        <dbReference type="ChEBI" id="CHEBI:28938"/>
        <dbReference type="ChEBI" id="CHEBI:35757"/>
        <dbReference type="ChEBI" id="CHEBI:83628"/>
        <dbReference type="EC" id="3.5.1.4"/>
    </reaction>
</comment>
<accession>A0A319EII7</accession>
<feature type="active site" description="Charge relay system" evidence="5">
    <location>
        <position position="135"/>
    </location>
</feature>
<dbReference type="PIRSF" id="PIRSF001221">
    <property type="entry name" value="Amidase_fungi"/>
    <property type="match status" value="1"/>
</dbReference>
<feature type="binding site" evidence="6">
    <location>
        <position position="219"/>
    </location>
    <ligand>
        <name>substrate</name>
    </ligand>
</feature>
<dbReference type="Proteomes" id="UP000248423">
    <property type="component" value="Unassembled WGS sequence"/>
</dbReference>
<evidence type="ECO:0000256" key="4">
    <source>
        <dbReference type="ARBA" id="ARBA00022801"/>
    </source>
</evidence>
<feature type="binding site" evidence="6">
    <location>
        <position position="193"/>
    </location>
    <ligand>
        <name>substrate</name>
    </ligand>
</feature>
<evidence type="ECO:0000256" key="3">
    <source>
        <dbReference type="ARBA" id="ARBA00012922"/>
    </source>
</evidence>
<feature type="binding site" evidence="6">
    <location>
        <begin position="240"/>
        <end position="243"/>
    </location>
    <ligand>
        <name>substrate</name>
    </ligand>
</feature>
<dbReference type="AlphaFoldDB" id="A0A319EII7"/>
<proteinExistence type="inferred from homology"/>
<keyword evidence="9" id="KW-1185">Reference proteome</keyword>
<dbReference type="GO" id="GO:0004040">
    <property type="term" value="F:amidase activity"/>
    <property type="evidence" value="ECO:0007669"/>
    <property type="project" value="UniProtKB-EC"/>
</dbReference>
<name>A0A319EII7_ASPSB</name>
<feature type="active site" description="Charge relay system" evidence="5">
    <location>
        <position position="219"/>
    </location>
</feature>
<evidence type="ECO:0000256" key="5">
    <source>
        <dbReference type="PIRSR" id="PIRSR001221-1"/>
    </source>
</evidence>
<evidence type="ECO:0000259" key="7">
    <source>
        <dbReference type="Pfam" id="PF01425"/>
    </source>
</evidence>
<dbReference type="Pfam" id="PF01425">
    <property type="entry name" value="Amidase"/>
    <property type="match status" value="1"/>
</dbReference>
<dbReference type="InterPro" id="IPR023631">
    <property type="entry name" value="Amidase_dom"/>
</dbReference>
<protein>
    <recommendedName>
        <fullName evidence="3">amidase</fullName>
        <ecNumber evidence="3">3.5.1.4</ecNumber>
    </recommendedName>
</protein>
<dbReference type="PROSITE" id="PS00571">
    <property type="entry name" value="AMIDASES"/>
    <property type="match status" value="1"/>
</dbReference>
<evidence type="ECO:0000256" key="2">
    <source>
        <dbReference type="ARBA" id="ARBA00009199"/>
    </source>
</evidence>
<dbReference type="InterPro" id="IPR020556">
    <property type="entry name" value="Amidase_CS"/>
</dbReference>
<reference evidence="8 9" key="1">
    <citation type="submission" date="2018-02" db="EMBL/GenBank/DDBJ databases">
        <title>The genomes of Aspergillus section Nigri reveals drivers in fungal speciation.</title>
        <authorList>
            <consortium name="DOE Joint Genome Institute"/>
            <person name="Vesth T.C."/>
            <person name="Nybo J."/>
            <person name="Theobald S."/>
            <person name="Brandl J."/>
            <person name="Frisvad J.C."/>
            <person name="Nielsen K.F."/>
            <person name="Lyhne E.K."/>
            <person name="Kogle M.E."/>
            <person name="Kuo A."/>
            <person name="Riley R."/>
            <person name="Clum A."/>
            <person name="Nolan M."/>
            <person name="Lipzen A."/>
            <person name="Salamov A."/>
            <person name="Henrissat B."/>
            <person name="Wiebenga A."/>
            <person name="De vries R.P."/>
            <person name="Grigoriev I.V."/>
            <person name="Mortensen U.H."/>
            <person name="Andersen M.R."/>
            <person name="Baker S.E."/>
        </authorList>
    </citation>
    <scope>NUCLEOTIDE SEQUENCE [LARGE SCALE GENOMIC DNA]</scope>
    <source>
        <strain evidence="8 9">CBS 121057</strain>
    </source>
</reference>